<dbReference type="PANTHER" id="PTHR43663">
    <property type="entry name" value="CHROMATE TRANSPORT PROTEIN-RELATED"/>
    <property type="match status" value="1"/>
</dbReference>
<dbReference type="Proteomes" id="UP000284868">
    <property type="component" value="Unassembled WGS sequence"/>
</dbReference>
<protein>
    <submittedName>
        <fullName evidence="8">Chromate transporter</fullName>
    </submittedName>
</protein>
<comment type="subcellular location">
    <subcellularLocation>
        <location evidence="1">Cell membrane</location>
        <topology evidence="1">Multi-pass membrane protein</topology>
    </subcellularLocation>
</comment>
<evidence type="ECO:0000256" key="6">
    <source>
        <dbReference type="ARBA" id="ARBA00023136"/>
    </source>
</evidence>
<dbReference type="Pfam" id="PF02417">
    <property type="entry name" value="Chromate_transp"/>
    <property type="match status" value="1"/>
</dbReference>
<keyword evidence="9" id="KW-1185">Reference proteome</keyword>
<keyword evidence="3" id="KW-1003">Cell membrane</keyword>
<feature type="transmembrane region" description="Helical" evidence="7">
    <location>
        <begin position="140"/>
        <end position="173"/>
    </location>
</feature>
<dbReference type="PANTHER" id="PTHR43663:SF1">
    <property type="entry name" value="CHROMATE TRANSPORTER"/>
    <property type="match status" value="1"/>
</dbReference>
<dbReference type="GO" id="GO:0015109">
    <property type="term" value="F:chromate transmembrane transporter activity"/>
    <property type="evidence" value="ECO:0007669"/>
    <property type="project" value="InterPro"/>
</dbReference>
<organism evidence="8 9">
    <name type="scientific">Amedibacillus dolichus</name>
    <dbReference type="NCBI Taxonomy" id="31971"/>
    <lineage>
        <taxon>Bacteria</taxon>
        <taxon>Bacillati</taxon>
        <taxon>Bacillota</taxon>
        <taxon>Erysipelotrichia</taxon>
        <taxon>Erysipelotrichales</taxon>
        <taxon>Erysipelotrichaceae</taxon>
        <taxon>Amedibacillus</taxon>
    </lineage>
</organism>
<evidence type="ECO:0000256" key="1">
    <source>
        <dbReference type="ARBA" id="ARBA00004651"/>
    </source>
</evidence>
<comment type="caution">
    <text evidence="8">The sequence shown here is derived from an EMBL/GenBank/DDBJ whole genome shotgun (WGS) entry which is preliminary data.</text>
</comment>
<evidence type="ECO:0000256" key="5">
    <source>
        <dbReference type="ARBA" id="ARBA00022989"/>
    </source>
</evidence>
<dbReference type="EMBL" id="QRPK01000051">
    <property type="protein sequence ID" value="RHM08345.1"/>
    <property type="molecule type" value="Genomic_DNA"/>
</dbReference>
<keyword evidence="6 7" id="KW-0472">Membrane</keyword>
<feature type="transmembrane region" description="Helical" evidence="7">
    <location>
        <begin position="7"/>
        <end position="28"/>
    </location>
</feature>
<proteinExistence type="inferred from homology"/>
<evidence type="ECO:0000256" key="3">
    <source>
        <dbReference type="ARBA" id="ARBA00022475"/>
    </source>
</evidence>
<name>A0A415P6K6_9FIRM</name>
<dbReference type="GO" id="GO:0005886">
    <property type="term" value="C:plasma membrane"/>
    <property type="evidence" value="ECO:0007669"/>
    <property type="project" value="UniProtKB-SubCell"/>
</dbReference>
<sequence>MQSLWKLYQVFCSVGFCTFGGGYAMLSLLQRTVVEKYHWASEEELMDYYAIGQCTPGIIAINTATFIGYKKEGLRGALAATLGFLTPSLIIILLISMFMQNYADLALVKHAFAGIRIGVTVLIFDAIIKLGKKSIVDAYSLVIFAFILVLAVCTGVSPIILVVSCGVVGYMLYHKAVMK</sequence>
<evidence type="ECO:0000256" key="2">
    <source>
        <dbReference type="ARBA" id="ARBA00005262"/>
    </source>
</evidence>
<dbReference type="AlphaFoldDB" id="A0A415P6K6"/>
<dbReference type="OrthoDB" id="9788907at2"/>
<feature type="transmembrane region" description="Helical" evidence="7">
    <location>
        <begin position="111"/>
        <end position="128"/>
    </location>
</feature>
<dbReference type="InterPro" id="IPR003370">
    <property type="entry name" value="Chromate_transpt"/>
</dbReference>
<evidence type="ECO:0000256" key="4">
    <source>
        <dbReference type="ARBA" id="ARBA00022692"/>
    </source>
</evidence>
<comment type="similarity">
    <text evidence="2">Belongs to the chromate ion transporter (CHR) (TC 2.A.51) family.</text>
</comment>
<gene>
    <name evidence="8" type="ORF">DWZ83_08355</name>
</gene>
<keyword evidence="5 7" id="KW-1133">Transmembrane helix</keyword>
<evidence type="ECO:0000313" key="8">
    <source>
        <dbReference type="EMBL" id="RHM08345.1"/>
    </source>
</evidence>
<accession>A0A415P6K6</accession>
<reference evidence="8 9" key="1">
    <citation type="submission" date="2018-08" db="EMBL/GenBank/DDBJ databases">
        <title>A genome reference for cultivated species of the human gut microbiota.</title>
        <authorList>
            <person name="Zou Y."/>
            <person name="Xue W."/>
            <person name="Luo G."/>
        </authorList>
    </citation>
    <scope>NUCLEOTIDE SEQUENCE [LARGE SCALE GENOMIC DNA]</scope>
    <source>
        <strain evidence="8 9">AF35-6BH</strain>
    </source>
</reference>
<dbReference type="RefSeq" id="WP_118365781.1">
    <property type="nucleotide sequence ID" value="NZ_QRPK01000051.1"/>
</dbReference>
<evidence type="ECO:0000313" key="9">
    <source>
        <dbReference type="Proteomes" id="UP000284868"/>
    </source>
</evidence>
<evidence type="ECO:0000256" key="7">
    <source>
        <dbReference type="SAM" id="Phobius"/>
    </source>
</evidence>
<keyword evidence="4 7" id="KW-0812">Transmembrane</keyword>
<feature type="transmembrane region" description="Helical" evidence="7">
    <location>
        <begin position="76"/>
        <end position="99"/>
    </location>
</feature>
<dbReference type="InterPro" id="IPR052518">
    <property type="entry name" value="CHR_Transporter"/>
</dbReference>